<gene>
    <name evidence="3" type="ORF">MNBD_GAMMA15-1881</name>
</gene>
<evidence type="ECO:0000256" key="1">
    <source>
        <dbReference type="SAM" id="Phobius"/>
    </source>
</evidence>
<dbReference type="InterPro" id="IPR003675">
    <property type="entry name" value="Rce1/LyrA-like_dom"/>
</dbReference>
<dbReference type="AlphaFoldDB" id="A0A3B0YV19"/>
<feature type="transmembrane region" description="Helical" evidence="1">
    <location>
        <begin position="127"/>
        <end position="145"/>
    </location>
</feature>
<sequence>MNPPYRNFGRDPVFLAAIGAALLYWGVLFVVSKPEIDLAWPLREPLRFLYPALLYPIIEEIVFRVFIQDFIQARLRPWQLGPLTHANLLTSLLFTALHFISHPPLWAAAVFLPSLLFGLSKERSGNLAAPVLLHVFFNSGYFWLFTQ</sequence>
<dbReference type="Pfam" id="PF02517">
    <property type="entry name" value="Rce1-like"/>
    <property type="match status" value="1"/>
</dbReference>
<feature type="domain" description="CAAX prenyl protease 2/Lysostaphin resistance protein A-like" evidence="2">
    <location>
        <begin position="45"/>
        <end position="139"/>
    </location>
</feature>
<dbReference type="EMBL" id="UOFN01000004">
    <property type="protein sequence ID" value="VAW72724.1"/>
    <property type="molecule type" value="Genomic_DNA"/>
</dbReference>
<evidence type="ECO:0000259" key="2">
    <source>
        <dbReference type="Pfam" id="PF02517"/>
    </source>
</evidence>
<proteinExistence type="predicted"/>
<protein>
    <recommendedName>
        <fullName evidence="2">CAAX prenyl protease 2/Lysostaphin resistance protein A-like domain-containing protein</fullName>
    </recommendedName>
</protein>
<keyword evidence="1" id="KW-0812">Transmembrane</keyword>
<name>A0A3B0YV19_9ZZZZ</name>
<evidence type="ECO:0000313" key="3">
    <source>
        <dbReference type="EMBL" id="VAW72724.1"/>
    </source>
</evidence>
<organism evidence="3">
    <name type="scientific">hydrothermal vent metagenome</name>
    <dbReference type="NCBI Taxonomy" id="652676"/>
    <lineage>
        <taxon>unclassified sequences</taxon>
        <taxon>metagenomes</taxon>
        <taxon>ecological metagenomes</taxon>
    </lineage>
</organism>
<keyword evidence="1" id="KW-1133">Transmembrane helix</keyword>
<feature type="transmembrane region" description="Helical" evidence="1">
    <location>
        <begin position="48"/>
        <end position="67"/>
    </location>
</feature>
<keyword evidence="1" id="KW-0472">Membrane</keyword>
<accession>A0A3B0YV19</accession>
<dbReference type="NCBIfam" id="NF033192">
    <property type="entry name" value="JDVT-CAAX"/>
    <property type="match status" value="1"/>
</dbReference>
<dbReference type="GO" id="GO:0080120">
    <property type="term" value="P:CAAX-box protein maturation"/>
    <property type="evidence" value="ECO:0007669"/>
    <property type="project" value="UniProtKB-ARBA"/>
</dbReference>
<feature type="transmembrane region" description="Helical" evidence="1">
    <location>
        <begin position="88"/>
        <end position="107"/>
    </location>
</feature>
<dbReference type="GO" id="GO:0004175">
    <property type="term" value="F:endopeptidase activity"/>
    <property type="evidence" value="ECO:0007669"/>
    <property type="project" value="UniProtKB-ARBA"/>
</dbReference>
<reference evidence="3" key="1">
    <citation type="submission" date="2018-06" db="EMBL/GenBank/DDBJ databases">
        <authorList>
            <person name="Zhirakovskaya E."/>
        </authorList>
    </citation>
    <scope>NUCLEOTIDE SEQUENCE</scope>
</reference>
<feature type="transmembrane region" description="Helical" evidence="1">
    <location>
        <begin position="12"/>
        <end position="32"/>
    </location>
</feature>